<reference evidence="3" key="1">
    <citation type="journal article" date="2018" name="Nat. Microbiol.">
        <title>Leveraging single-cell genomics to expand the fungal tree of life.</title>
        <authorList>
            <person name="Ahrendt S.R."/>
            <person name="Quandt C.A."/>
            <person name="Ciobanu D."/>
            <person name="Clum A."/>
            <person name="Salamov A."/>
            <person name="Andreopoulos B."/>
            <person name="Cheng J.F."/>
            <person name="Woyke T."/>
            <person name="Pelin A."/>
            <person name="Henrissat B."/>
            <person name="Reynolds N.K."/>
            <person name="Benny G.L."/>
            <person name="Smith M.E."/>
            <person name="James T.Y."/>
            <person name="Grigoriev I.V."/>
        </authorList>
    </citation>
    <scope>NUCLEOTIDE SEQUENCE [LARGE SCALE GENOMIC DNA]</scope>
    <source>
        <strain evidence="3">ATCC 52028</strain>
    </source>
</reference>
<keyword evidence="3" id="KW-1185">Reference proteome</keyword>
<evidence type="ECO:0000313" key="2">
    <source>
        <dbReference type="EMBL" id="RKP01524.1"/>
    </source>
</evidence>
<organism evidence="2 3">
    <name type="scientific">Caulochytrium protostelioides</name>
    <dbReference type="NCBI Taxonomy" id="1555241"/>
    <lineage>
        <taxon>Eukaryota</taxon>
        <taxon>Fungi</taxon>
        <taxon>Fungi incertae sedis</taxon>
        <taxon>Chytridiomycota</taxon>
        <taxon>Chytridiomycota incertae sedis</taxon>
        <taxon>Chytridiomycetes</taxon>
        <taxon>Caulochytriales</taxon>
        <taxon>Caulochytriaceae</taxon>
        <taxon>Caulochytrium</taxon>
    </lineage>
</organism>
<gene>
    <name evidence="2" type="ORF">CXG81DRAFT_18694</name>
</gene>
<evidence type="ECO:0000256" key="1">
    <source>
        <dbReference type="SAM" id="MobiDB-lite"/>
    </source>
</evidence>
<feature type="region of interest" description="Disordered" evidence="1">
    <location>
        <begin position="245"/>
        <end position="264"/>
    </location>
</feature>
<accession>A0A4P9X8B1</accession>
<evidence type="ECO:0000313" key="3">
    <source>
        <dbReference type="Proteomes" id="UP000274922"/>
    </source>
</evidence>
<name>A0A4P9X8B1_9FUNG</name>
<sequence length="515" mass="58047">MDEKSSLKDISETFRLDANKQTNKYQGLIDTIAKTLNGDGQKQDTQIEQAKKIWDIFYMIYSAMPDIPDREAASVAFAYLLFAENPVFTWMDDLRKRLRNQARTNFDNSKRSSDSLETIFFRNMWPLQQMATKQEEVESEYGQPLETVIQVAQLSHLYSRSVDLDKGQSIPFSLETLNAAAQLLQALKNNAPDSVKAVDRIEGRSSPKLLHGAAFGKPNARRSQLVDALRSQLRKLSNIDVEYAQSNGSANPHHTPDDHGQPTGKRLAETFQLVMNVLVSHGLSDAHIEGPQRDLESQYQEKKERLDSVIDSLQTVIREEIESWIANNQNAQLSRQYTMALHNRRFYVVAPLVEHLYLASLLLATSQTDIRSSSKDFCRFFSDLMAEYQRFHAPFKLARESRIKQARMRKSQPLAPPMIHGTLTLRPHQHAGHQAASPMTSDGEDLLSTLVYRPKPLHDDHPAGPMASEGGSVHGALVYRPKSDIDSDGSAGPSSMPSFARDDNEHGHKRHKSDS</sequence>
<protein>
    <submittedName>
        <fullName evidence="2">Uncharacterized protein</fullName>
    </submittedName>
</protein>
<proteinExistence type="predicted"/>
<feature type="region of interest" description="Disordered" evidence="1">
    <location>
        <begin position="454"/>
        <end position="515"/>
    </location>
</feature>
<dbReference type="EMBL" id="ML014169">
    <property type="protein sequence ID" value="RKP01524.1"/>
    <property type="molecule type" value="Genomic_DNA"/>
</dbReference>
<dbReference type="AlphaFoldDB" id="A0A4P9X8B1"/>
<dbReference type="Proteomes" id="UP000274922">
    <property type="component" value="Unassembled WGS sequence"/>
</dbReference>